<feature type="domain" description="F-box" evidence="2">
    <location>
        <begin position="56"/>
        <end position="101"/>
    </location>
</feature>
<dbReference type="SMART" id="SM00698">
    <property type="entry name" value="MORN"/>
    <property type="match status" value="7"/>
</dbReference>
<dbReference type="InterPro" id="IPR036047">
    <property type="entry name" value="F-box-like_dom_sf"/>
</dbReference>
<dbReference type="Proteomes" id="UP001185135">
    <property type="component" value="Segment"/>
</dbReference>
<evidence type="ECO:0000313" key="3">
    <source>
        <dbReference type="EMBL" id="WBR14616.1"/>
    </source>
</evidence>
<protein>
    <submittedName>
        <fullName evidence="3">Morn repeat protein</fullName>
    </submittedName>
</protein>
<keyword evidence="1" id="KW-0677">Repeat</keyword>
<dbReference type="InterPro" id="IPR003409">
    <property type="entry name" value="MORN"/>
</dbReference>
<organism evidence="3 4">
    <name type="scientific">Pandoravirus kuranda</name>
    <dbReference type="NCBI Taxonomy" id="3019033"/>
    <lineage>
        <taxon>Viruses</taxon>
        <taxon>Pandoravirus</taxon>
    </lineage>
</organism>
<dbReference type="PANTHER" id="PTHR23084">
    <property type="entry name" value="PHOSPHATIDYLINOSITOL-4-PHOSPHATE 5-KINASE RELATED"/>
    <property type="match status" value="1"/>
</dbReference>
<dbReference type="InterPro" id="IPR001810">
    <property type="entry name" value="F-box_dom"/>
</dbReference>
<dbReference type="PANTHER" id="PTHR23084:SF263">
    <property type="entry name" value="MORN REPEAT-CONTAINING PROTEIN 1"/>
    <property type="match status" value="1"/>
</dbReference>
<gene>
    <name evidence="3" type="ORF">pkur_cds_442</name>
</gene>
<accession>A0AA95ECQ3</accession>
<reference evidence="3" key="1">
    <citation type="submission" date="2022-06" db="EMBL/GenBank/DDBJ databases">
        <authorList>
            <person name="Legendre M."/>
            <person name="Claverie J.-M."/>
            <person name="Alempic J.-M."/>
            <person name="Abergel C."/>
        </authorList>
    </citation>
    <scope>NUCLEOTIDE SEQUENCE</scope>
    <source>
        <strain evidence="3">Kuranda</strain>
    </source>
</reference>
<dbReference type="Gene3D" id="1.20.1280.50">
    <property type="match status" value="1"/>
</dbReference>
<proteinExistence type="predicted"/>
<dbReference type="SUPFAM" id="SSF81383">
    <property type="entry name" value="F-box domain"/>
    <property type="match status" value="1"/>
</dbReference>
<dbReference type="Pfam" id="PF02493">
    <property type="entry name" value="MORN"/>
    <property type="match status" value="7"/>
</dbReference>
<evidence type="ECO:0000313" key="4">
    <source>
        <dbReference type="Proteomes" id="UP001185135"/>
    </source>
</evidence>
<dbReference type="Pfam" id="PF12937">
    <property type="entry name" value="F-box-like"/>
    <property type="match status" value="1"/>
</dbReference>
<dbReference type="Gene3D" id="2.20.110.10">
    <property type="entry name" value="Histone H3 K4-specific methyltransferase SET7/9 N-terminal domain"/>
    <property type="match status" value="3"/>
</dbReference>
<sequence>MKRPCGRLAPARPTETLGSAQLATVKNDNATESRKRKATRTRSKYDAPIGFWSSFDLLPNELAIEVLVATEDIQSVVRWSCTSRRHHSLGGDPVLWRRMYESRFGSPRHADFAKRGKDWRWLYRARACNGSAFKVAVGEVPFALGRALGLYWGDLVNGIPHGYGLITAALGDTGECYEGDLCEGKFNGRGVRTWPDGHRYEGNYSDGEKHGHGVYTWPDGQRYEGDWKRGKRHGHGVLTHADGSRYEGAWKDDKRRGYGVQTLADGERYEGDHAEDTAHGRGVRTFPDGWRYEGDFVNGWYHGYGVLAGKDGHQERGQWRRGELLWRTAAASMPGRRAAGAL</sequence>
<dbReference type="FunFam" id="2.20.110.10:FF:000002">
    <property type="entry name" value="Phosphatidylinositol 4-phosphate 5-kinase 8"/>
    <property type="match status" value="1"/>
</dbReference>
<evidence type="ECO:0000259" key="2">
    <source>
        <dbReference type="Pfam" id="PF12937"/>
    </source>
</evidence>
<evidence type="ECO:0000256" key="1">
    <source>
        <dbReference type="ARBA" id="ARBA00022737"/>
    </source>
</evidence>
<dbReference type="SUPFAM" id="SSF82185">
    <property type="entry name" value="Histone H3 K4-specific methyltransferase SET7/9 N-terminal domain"/>
    <property type="match status" value="2"/>
</dbReference>
<dbReference type="EMBL" id="ON887157">
    <property type="protein sequence ID" value="WBR14616.1"/>
    <property type="molecule type" value="Genomic_DNA"/>
</dbReference>
<name>A0AA95ECQ3_9VIRU</name>